<protein>
    <submittedName>
        <fullName evidence="2">Uncharacterized protein DUF2768</fullName>
    </submittedName>
</protein>
<dbReference type="AlphaFoldDB" id="A0A3D9IA83"/>
<dbReference type="Proteomes" id="UP000256977">
    <property type="component" value="Unassembled WGS sequence"/>
</dbReference>
<feature type="transmembrane region" description="Helical" evidence="1">
    <location>
        <begin position="46"/>
        <end position="70"/>
    </location>
</feature>
<gene>
    <name evidence="2" type="ORF">DFP98_13314</name>
</gene>
<dbReference type="Pfam" id="PF10966">
    <property type="entry name" value="DUF2768"/>
    <property type="match status" value="1"/>
</dbReference>
<keyword evidence="1" id="KW-1133">Transmembrane helix</keyword>
<keyword evidence="3" id="KW-1185">Reference proteome</keyword>
<keyword evidence="1" id="KW-0812">Transmembrane</keyword>
<reference evidence="2 3" key="1">
    <citation type="submission" date="2018-07" db="EMBL/GenBank/DDBJ databases">
        <title>Genomic Encyclopedia of Type Strains, Phase III (KMG-III): the genomes of soil and plant-associated and newly described type strains.</title>
        <authorList>
            <person name="Whitman W."/>
        </authorList>
    </citation>
    <scope>NUCLEOTIDE SEQUENCE [LARGE SCALE GENOMIC DNA]</scope>
    <source>
        <strain evidence="2 3">CECT 7287</strain>
    </source>
</reference>
<accession>A0A3D9IA83</accession>
<evidence type="ECO:0000313" key="2">
    <source>
        <dbReference type="EMBL" id="RED58668.1"/>
    </source>
</evidence>
<evidence type="ECO:0000256" key="1">
    <source>
        <dbReference type="SAM" id="Phobius"/>
    </source>
</evidence>
<keyword evidence="1" id="KW-0472">Membrane</keyword>
<dbReference type="EMBL" id="QRDZ01000033">
    <property type="protein sequence ID" value="RED58668.1"/>
    <property type="molecule type" value="Genomic_DNA"/>
</dbReference>
<name>A0A3D9IA83_9BACL</name>
<feature type="transmembrane region" description="Helical" evidence="1">
    <location>
        <begin position="20"/>
        <end position="39"/>
    </location>
</feature>
<proteinExistence type="predicted"/>
<sequence length="71" mass="7760">MVLMLQAYAAAKLDPMSKMWMSFIGIGLMVVAALIITYARTKTKGWVRLVLTLVAVVVLIYGMISGLISII</sequence>
<evidence type="ECO:0000313" key="3">
    <source>
        <dbReference type="Proteomes" id="UP000256977"/>
    </source>
</evidence>
<comment type="caution">
    <text evidence="2">The sequence shown here is derived from an EMBL/GenBank/DDBJ whole genome shotgun (WGS) entry which is preliminary data.</text>
</comment>
<dbReference type="RefSeq" id="WP_246016896.1">
    <property type="nucleotide sequence ID" value="NZ_QRDZ01000033.1"/>
</dbReference>
<organism evidence="2 3">
    <name type="scientific">Cohnella phaseoli</name>
    <dbReference type="NCBI Taxonomy" id="456490"/>
    <lineage>
        <taxon>Bacteria</taxon>
        <taxon>Bacillati</taxon>
        <taxon>Bacillota</taxon>
        <taxon>Bacilli</taxon>
        <taxon>Bacillales</taxon>
        <taxon>Paenibacillaceae</taxon>
        <taxon>Cohnella</taxon>
    </lineage>
</organism>
<dbReference type="InterPro" id="IPR020076">
    <property type="entry name" value="DUF2768"/>
</dbReference>